<name>A0ABQ5WDC3_9HYPH</name>
<protein>
    <recommendedName>
        <fullName evidence="2">M23ase beta-sheet core domain-containing protein</fullName>
    </recommendedName>
</protein>
<keyword evidence="4" id="KW-1185">Reference proteome</keyword>
<dbReference type="Pfam" id="PF01551">
    <property type="entry name" value="Peptidase_M23"/>
    <property type="match status" value="1"/>
</dbReference>
<dbReference type="PANTHER" id="PTHR21666:SF270">
    <property type="entry name" value="MUREIN HYDROLASE ACTIVATOR ENVC"/>
    <property type="match status" value="1"/>
</dbReference>
<dbReference type="PANTHER" id="PTHR21666">
    <property type="entry name" value="PEPTIDASE-RELATED"/>
    <property type="match status" value="1"/>
</dbReference>
<reference evidence="4" key="1">
    <citation type="journal article" date="2019" name="Int. J. Syst. Evol. Microbiol.">
        <title>The Global Catalogue of Microorganisms (GCM) 10K type strain sequencing project: providing services to taxonomists for standard genome sequencing and annotation.</title>
        <authorList>
            <consortium name="The Broad Institute Genomics Platform"/>
            <consortium name="The Broad Institute Genome Sequencing Center for Infectious Disease"/>
            <person name="Wu L."/>
            <person name="Ma J."/>
        </authorList>
    </citation>
    <scope>NUCLEOTIDE SEQUENCE [LARGE SCALE GENOMIC DNA]</scope>
    <source>
        <strain evidence="4">NBRC 112416</strain>
    </source>
</reference>
<dbReference type="RefSeq" id="WP_284343298.1">
    <property type="nucleotide sequence ID" value="NZ_BSNS01000024.1"/>
</dbReference>
<proteinExistence type="predicted"/>
<dbReference type="Proteomes" id="UP001156691">
    <property type="component" value="Unassembled WGS sequence"/>
</dbReference>
<dbReference type="EMBL" id="BSNS01000024">
    <property type="protein sequence ID" value="GLQ57930.1"/>
    <property type="molecule type" value="Genomic_DNA"/>
</dbReference>
<accession>A0ABQ5WDC3</accession>
<sequence length="349" mass="36890">MLTNALTVAAFLMSPDIARLMSGQNEDVVAAYEERVTQLRIEVDRLYSRSYAQAGDLNLQLQELSQQQELLAEQHELVKALVTKADELGIEAAALPTPGSDADLETSSLYLPNTGNPDIDAVARSLGDMMSDSRIAMTTISRTAAGRTASILAEFDALGIPVELPTEPLTGIGGPLLPPVGEDAASDLVDDANAVMAALYRYQAAKGIIERAPVHMPIAGSFRQSSGFGNRKDPFTGRRAFHAGLDFAAASGTAVLSAGAGTVSFAGRQAGYGNVVEITHADGLVTRYAHLSAILVSKGQDVQTGTPIARVGSTGRSTGPHLHFEVRRADAPLDPKPFLDSGRRLQQLI</sequence>
<dbReference type="SUPFAM" id="SSF51261">
    <property type="entry name" value="Duplicated hybrid motif"/>
    <property type="match status" value="1"/>
</dbReference>
<evidence type="ECO:0000313" key="3">
    <source>
        <dbReference type="EMBL" id="GLQ57930.1"/>
    </source>
</evidence>
<comment type="caution">
    <text evidence="3">The sequence shown here is derived from an EMBL/GenBank/DDBJ whole genome shotgun (WGS) entry which is preliminary data.</text>
</comment>
<dbReference type="Gene3D" id="2.70.70.10">
    <property type="entry name" value="Glucose Permease (Domain IIA)"/>
    <property type="match status" value="1"/>
</dbReference>
<dbReference type="InterPro" id="IPR016047">
    <property type="entry name" value="M23ase_b-sheet_dom"/>
</dbReference>
<evidence type="ECO:0000256" key="1">
    <source>
        <dbReference type="SAM" id="Coils"/>
    </source>
</evidence>
<feature type="coiled-coil region" evidence="1">
    <location>
        <begin position="29"/>
        <end position="74"/>
    </location>
</feature>
<evidence type="ECO:0000313" key="4">
    <source>
        <dbReference type="Proteomes" id="UP001156691"/>
    </source>
</evidence>
<dbReference type="CDD" id="cd12797">
    <property type="entry name" value="M23_peptidase"/>
    <property type="match status" value="1"/>
</dbReference>
<organism evidence="3 4">
    <name type="scientific">Devosia nitrariae</name>
    <dbReference type="NCBI Taxonomy" id="2071872"/>
    <lineage>
        <taxon>Bacteria</taxon>
        <taxon>Pseudomonadati</taxon>
        <taxon>Pseudomonadota</taxon>
        <taxon>Alphaproteobacteria</taxon>
        <taxon>Hyphomicrobiales</taxon>
        <taxon>Devosiaceae</taxon>
        <taxon>Devosia</taxon>
    </lineage>
</organism>
<dbReference type="InterPro" id="IPR011055">
    <property type="entry name" value="Dup_hybrid_motif"/>
</dbReference>
<gene>
    <name evidence="3" type="ORF">GCM10010862_51890</name>
</gene>
<keyword evidence="1" id="KW-0175">Coiled coil</keyword>
<evidence type="ECO:0000259" key="2">
    <source>
        <dbReference type="Pfam" id="PF01551"/>
    </source>
</evidence>
<dbReference type="InterPro" id="IPR050570">
    <property type="entry name" value="Cell_wall_metabolism_enzyme"/>
</dbReference>
<feature type="domain" description="M23ase beta-sheet core" evidence="2">
    <location>
        <begin position="241"/>
        <end position="335"/>
    </location>
</feature>